<evidence type="ECO:0000313" key="3">
    <source>
        <dbReference type="Proteomes" id="UP000721236"/>
    </source>
</evidence>
<proteinExistence type="predicted"/>
<name>A0ABM8XFK6_9BURK</name>
<dbReference type="EMBL" id="CAJZAH010000004">
    <property type="protein sequence ID" value="CAG9178900.1"/>
    <property type="molecule type" value="Genomic_DNA"/>
</dbReference>
<keyword evidence="3" id="KW-1185">Reference proteome</keyword>
<feature type="compositionally biased region" description="Low complexity" evidence="1">
    <location>
        <begin position="368"/>
        <end position="378"/>
    </location>
</feature>
<sequence length="378" mass="39102">MQLRIPIDQSSDIAPAHALAAELAVRCGFGEFAAERMAAAVSEAATHLLRMTDGGELLLRPLQEEVVGAAAPQVELLVLERCSPAPDGSQQAATTRRARVAGLRNASTTWDCHGRPGRGAVLRMTLSPADRPLPIALPAVAVGAVWPCDDMAAKSGPSLYIHSTRSLSSVVVAVGRGTEPARRVAAAQGFTAQSLQIARAKTALRDGTDTALAAAMVDADASRVRLAGAGRFDARVLLATDPARGMPRFAPRPQSVAGGSGKAVDARVDGIDAAWPQDAVLVLHGGGGSLAAWEPPRELLSHHPAVVAAVLYRMLAQQPGLQAPPCVAVCRRSAECLLPVHAAVEAQPASSSPAGLPGARRPARVRPVRPATVAAPVR</sequence>
<accession>A0ABM8XFK6</accession>
<feature type="region of interest" description="Disordered" evidence="1">
    <location>
        <begin position="348"/>
        <end position="378"/>
    </location>
</feature>
<dbReference type="Proteomes" id="UP000721236">
    <property type="component" value="Unassembled WGS sequence"/>
</dbReference>
<evidence type="ECO:0000313" key="2">
    <source>
        <dbReference type="EMBL" id="CAG9178900.1"/>
    </source>
</evidence>
<protein>
    <recommendedName>
        <fullName evidence="4">PPM-type phosphatase domain-containing protein</fullName>
    </recommendedName>
</protein>
<gene>
    <name evidence="2" type="ORF">LMG21510_03634</name>
</gene>
<dbReference type="RefSeq" id="WP_224043200.1">
    <property type="nucleotide sequence ID" value="NZ_CAJZAH010000004.1"/>
</dbReference>
<organism evidence="2 3">
    <name type="scientific">Cupriavidus respiraculi</name>
    <dbReference type="NCBI Taxonomy" id="195930"/>
    <lineage>
        <taxon>Bacteria</taxon>
        <taxon>Pseudomonadati</taxon>
        <taxon>Pseudomonadota</taxon>
        <taxon>Betaproteobacteria</taxon>
        <taxon>Burkholderiales</taxon>
        <taxon>Burkholderiaceae</taxon>
        <taxon>Cupriavidus</taxon>
    </lineage>
</organism>
<comment type="caution">
    <text evidence="2">The sequence shown here is derived from an EMBL/GenBank/DDBJ whole genome shotgun (WGS) entry which is preliminary data.</text>
</comment>
<evidence type="ECO:0008006" key="4">
    <source>
        <dbReference type="Google" id="ProtNLM"/>
    </source>
</evidence>
<evidence type="ECO:0000256" key="1">
    <source>
        <dbReference type="SAM" id="MobiDB-lite"/>
    </source>
</evidence>
<reference evidence="2 3" key="1">
    <citation type="submission" date="2021-08" db="EMBL/GenBank/DDBJ databases">
        <authorList>
            <person name="Peeters C."/>
        </authorList>
    </citation>
    <scope>NUCLEOTIDE SEQUENCE [LARGE SCALE GENOMIC DNA]</scope>
    <source>
        <strain evidence="2 3">LMG 21510</strain>
    </source>
</reference>